<dbReference type="InterPro" id="IPR041569">
    <property type="entry name" value="AAA_lid_3"/>
</dbReference>
<dbReference type="Proteomes" id="UP000317494">
    <property type="component" value="Unassembled WGS sequence"/>
</dbReference>
<dbReference type="Gene3D" id="3.40.50.300">
    <property type="entry name" value="P-loop containing nucleotide triphosphate hydrolases"/>
    <property type="match status" value="2"/>
</dbReference>
<dbReference type="AlphaFoldDB" id="A0A507DQ65"/>
<dbReference type="InterPro" id="IPR027417">
    <property type="entry name" value="P-loop_NTPase"/>
</dbReference>
<reference evidence="6 7" key="1">
    <citation type="journal article" date="2019" name="Sci. Rep.">
        <title>Comparative genomics of chytrid fungi reveal insights into the obligate biotrophic and pathogenic lifestyle of Synchytrium endobioticum.</title>
        <authorList>
            <person name="van de Vossenberg B.T.L.H."/>
            <person name="Warris S."/>
            <person name="Nguyen H.D.T."/>
            <person name="van Gent-Pelzer M.P.E."/>
            <person name="Joly D.L."/>
            <person name="van de Geest H.C."/>
            <person name="Bonants P.J.M."/>
            <person name="Smith D.S."/>
            <person name="Levesque C.A."/>
            <person name="van der Lee T.A.J."/>
        </authorList>
    </citation>
    <scope>NUCLEOTIDE SEQUENCE [LARGE SCALE GENOMIC DNA]</scope>
    <source>
        <strain evidence="4 7">LEV6574</strain>
        <strain evidence="5 6">MB42</strain>
    </source>
</reference>
<evidence type="ECO:0000313" key="7">
    <source>
        <dbReference type="Proteomes" id="UP000320475"/>
    </source>
</evidence>
<dbReference type="GO" id="GO:0005524">
    <property type="term" value="F:ATP binding"/>
    <property type="evidence" value="ECO:0007669"/>
    <property type="project" value="UniProtKB-KW"/>
</dbReference>
<name>A0A507DQ65_9FUNG</name>
<keyword evidence="1" id="KW-0547">Nucleotide-binding</keyword>
<dbReference type="Pfam" id="PF17862">
    <property type="entry name" value="AAA_lid_3"/>
    <property type="match status" value="2"/>
</dbReference>
<organism evidence="5 6">
    <name type="scientific">Synchytrium endobioticum</name>
    <dbReference type="NCBI Taxonomy" id="286115"/>
    <lineage>
        <taxon>Eukaryota</taxon>
        <taxon>Fungi</taxon>
        <taxon>Fungi incertae sedis</taxon>
        <taxon>Chytridiomycota</taxon>
        <taxon>Chytridiomycota incertae sedis</taxon>
        <taxon>Chytridiomycetes</taxon>
        <taxon>Synchytriales</taxon>
        <taxon>Synchytriaceae</taxon>
        <taxon>Synchytrium</taxon>
    </lineage>
</organism>
<dbReference type="InterPro" id="IPR003593">
    <property type="entry name" value="AAA+_ATPase"/>
</dbReference>
<dbReference type="InterPro" id="IPR003960">
    <property type="entry name" value="ATPase_AAA_CS"/>
</dbReference>
<dbReference type="CDD" id="cd19511">
    <property type="entry name" value="RecA-like_CDC48_r2-like"/>
    <property type="match status" value="1"/>
</dbReference>
<evidence type="ECO:0000259" key="3">
    <source>
        <dbReference type="SMART" id="SM00382"/>
    </source>
</evidence>
<dbReference type="OrthoDB" id="5421at2759"/>
<feature type="domain" description="AAA+ ATPase" evidence="3">
    <location>
        <begin position="513"/>
        <end position="653"/>
    </location>
</feature>
<dbReference type="SUPFAM" id="SSF52540">
    <property type="entry name" value="P-loop containing nucleoside triphosphate hydrolases"/>
    <property type="match status" value="2"/>
</dbReference>
<dbReference type="PANTHER" id="PTHR23077:SF117">
    <property type="entry name" value="AAA+ ATPASE DOMAIN-CONTAINING PROTEIN"/>
    <property type="match status" value="1"/>
</dbReference>
<evidence type="ECO:0000256" key="2">
    <source>
        <dbReference type="ARBA" id="ARBA00022840"/>
    </source>
</evidence>
<dbReference type="InterPro" id="IPR003959">
    <property type="entry name" value="ATPase_AAA_core"/>
</dbReference>
<dbReference type="EMBL" id="QEAM01000137">
    <property type="protein sequence ID" value="TPX45576.1"/>
    <property type="molecule type" value="Genomic_DNA"/>
</dbReference>
<dbReference type="STRING" id="286115.A0A507DQ65"/>
<dbReference type="PROSITE" id="PS00674">
    <property type="entry name" value="AAA"/>
    <property type="match status" value="1"/>
</dbReference>
<keyword evidence="6" id="KW-1185">Reference proteome</keyword>
<dbReference type="FunFam" id="3.40.50.300:FF:000061">
    <property type="entry name" value="ATPase family, AAA domain-containing 2"/>
    <property type="match status" value="1"/>
</dbReference>
<feature type="domain" description="AAA+ ATPase" evidence="3">
    <location>
        <begin position="252"/>
        <end position="393"/>
    </location>
</feature>
<evidence type="ECO:0000313" key="6">
    <source>
        <dbReference type="Proteomes" id="UP000317494"/>
    </source>
</evidence>
<evidence type="ECO:0000313" key="5">
    <source>
        <dbReference type="EMBL" id="TPX53646.1"/>
    </source>
</evidence>
<gene>
    <name evidence="4" type="ORF">SeLEV6574_g03787</name>
    <name evidence="5" type="ORF">SeMB42_g00646</name>
</gene>
<evidence type="ECO:0000313" key="4">
    <source>
        <dbReference type="EMBL" id="TPX45576.1"/>
    </source>
</evidence>
<evidence type="ECO:0000256" key="1">
    <source>
        <dbReference type="ARBA" id="ARBA00022741"/>
    </source>
</evidence>
<keyword evidence="2" id="KW-0067">ATP-binding</keyword>
<dbReference type="InterPro" id="IPR050168">
    <property type="entry name" value="AAA_ATPase_domain"/>
</dbReference>
<dbReference type="FunFam" id="3.40.50.300:FF:001440">
    <property type="entry name" value="ATPase, AAA family protein"/>
    <property type="match status" value="1"/>
</dbReference>
<sequence length="747" mass="80642">MSGTAYQLITIPDLFDTNTAKARIHPNVMSQKNLSLNQWIRILAVSDGSKSCGIGHWVYYAKAWPTTSEASDERTVVCQPWIRKTATSVESGLLSGLKPGECIIRQLPSIPADAAHIRVSVRVAQHRLELDDLGFAFHKGCSQMQTQAVQNQLLNLIVTAGCRIGSSSRCLIIKILETHPAAQHVAITPSTTIAIARTSAQPGDDENGKPSIIDPPSMHSAPGLESAYTSLLDILIYPLYYRDIVKKMGVDPPKGVLIYGPPGVGKTMLVSLVARACKASVVTINGPDIFGANQAESEQNLRNKFEEARSLATSQARAVILFIDELDAIAASRANTSISSHVRGVTSTLLSLLSSIEPLSYVVIGATNRPESIDAGLRRPGRFDREVAIDPPNELQRTEILKSLASNVPCDSSIDWLEIGKQSIGYVGADLEAVVREASVAAMSKGDTRVKQADLLAALGKHPPSLTRSVTVKFTPTSWSDIGGLLHVKKSLQQAIEWPISRPDQFERLGAMVPRGVLLYGPPGCSKTTLVKALATSSGVTFLSINGASLYSPFVGDSEKTVRSLFTRARMAKPTIVFIDEIDAIVGKRDLAGGESHVGVRERVLATLLSEMDGVESAKGVIVVAATNRPDMIDPALIRPGRFDRVIYVPPPDTESRLEILKIHTRKMPLGDSIDLRSLAERTVRYTGADLEALCREAALDGVRRDLNCQALGLNHFESALRAVKPSLSAGIESQFASFQTQFGRGL</sequence>
<protein>
    <recommendedName>
        <fullName evidence="3">AAA+ ATPase domain-containing protein</fullName>
    </recommendedName>
</protein>
<dbReference type="SMART" id="SM00382">
    <property type="entry name" value="AAA"/>
    <property type="match status" value="2"/>
</dbReference>
<dbReference type="VEuPathDB" id="FungiDB:SeMB42_g00646"/>
<comment type="caution">
    <text evidence="5">The sequence shown here is derived from an EMBL/GenBank/DDBJ whole genome shotgun (WGS) entry which is preliminary data.</text>
</comment>
<dbReference type="PANTHER" id="PTHR23077">
    <property type="entry name" value="AAA-FAMILY ATPASE"/>
    <property type="match status" value="1"/>
</dbReference>
<dbReference type="Pfam" id="PF00004">
    <property type="entry name" value="AAA"/>
    <property type="match status" value="2"/>
</dbReference>
<dbReference type="FunFam" id="1.10.8.60:FF:000038">
    <property type="entry name" value="spermatogenesis-associated protein 5-like protein 1"/>
    <property type="match status" value="1"/>
</dbReference>
<dbReference type="Proteomes" id="UP000320475">
    <property type="component" value="Unassembled WGS sequence"/>
</dbReference>
<accession>A0A507DQ65</accession>
<proteinExistence type="predicted"/>
<dbReference type="EMBL" id="QEAN01000013">
    <property type="protein sequence ID" value="TPX53646.1"/>
    <property type="molecule type" value="Genomic_DNA"/>
</dbReference>
<dbReference type="GO" id="GO:0016887">
    <property type="term" value="F:ATP hydrolysis activity"/>
    <property type="evidence" value="ECO:0007669"/>
    <property type="project" value="InterPro"/>
</dbReference>
<dbReference type="Gene3D" id="1.10.8.60">
    <property type="match status" value="2"/>
</dbReference>